<dbReference type="EC" id="5.2.1.8" evidence="3 12"/>
<evidence type="ECO:0000256" key="14">
    <source>
        <dbReference type="RuleBase" id="RU003914"/>
    </source>
</evidence>
<accession>A0A3G9JL23</accession>
<evidence type="ECO:0000313" key="17">
    <source>
        <dbReference type="EMBL" id="BBH26691.1"/>
    </source>
</evidence>
<evidence type="ECO:0000256" key="8">
    <source>
        <dbReference type="ARBA" id="ARBA00023235"/>
    </source>
</evidence>
<keyword evidence="5 12" id="KW-0132">Cell division</keyword>
<evidence type="ECO:0000256" key="3">
    <source>
        <dbReference type="ARBA" id="ARBA00013194"/>
    </source>
</evidence>
<keyword evidence="7 12" id="KW-0143">Chaperone</keyword>
<dbReference type="GO" id="GO:0003755">
    <property type="term" value="F:peptidyl-prolyl cis-trans isomerase activity"/>
    <property type="evidence" value="ECO:0007669"/>
    <property type="project" value="UniProtKB-UniRule"/>
</dbReference>
<evidence type="ECO:0000256" key="4">
    <source>
        <dbReference type="ARBA" id="ARBA00016902"/>
    </source>
</evidence>
<dbReference type="InterPro" id="IPR001179">
    <property type="entry name" value="PPIase_FKBP_dom"/>
</dbReference>
<evidence type="ECO:0000256" key="12">
    <source>
        <dbReference type="HAMAP-Rule" id="MF_00303"/>
    </source>
</evidence>
<comment type="similarity">
    <text evidence="2 12 14">Belongs to the FKBP-type PPIase family. Tig subfamily.</text>
</comment>
<evidence type="ECO:0000256" key="2">
    <source>
        <dbReference type="ARBA" id="ARBA00005464"/>
    </source>
</evidence>
<dbReference type="GO" id="GO:0043022">
    <property type="term" value="F:ribosome binding"/>
    <property type="evidence" value="ECO:0007669"/>
    <property type="project" value="TreeGrafter"/>
</dbReference>
<evidence type="ECO:0000256" key="5">
    <source>
        <dbReference type="ARBA" id="ARBA00022618"/>
    </source>
</evidence>
<keyword evidence="15" id="KW-0175">Coiled coil</keyword>
<dbReference type="InterPro" id="IPR046357">
    <property type="entry name" value="PPIase_dom_sf"/>
</dbReference>
<dbReference type="Pfam" id="PF05698">
    <property type="entry name" value="Trigger_C"/>
    <property type="match status" value="1"/>
</dbReference>
<dbReference type="FunFam" id="3.10.50.40:FF:000001">
    <property type="entry name" value="Trigger factor"/>
    <property type="match status" value="1"/>
</dbReference>
<dbReference type="GO" id="GO:0043335">
    <property type="term" value="P:protein unfolding"/>
    <property type="evidence" value="ECO:0007669"/>
    <property type="project" value="TreeGrafter"/>
</dbReference>
<evidence type="ECO:0000256" key="9">
    <source>
        <dbReference type="ARBA" id="ARBA00023306"/>
    </source>
</evidence>
<evidence type="ECO:0000256" key="7">
    <source>
        <dbReference type="ARBA" id="ARBA00023186"/>
    </source>
</evidence>
<dbReference type="Pfam" id="PF00254">
    <property type="entry name" value="FKBP_C"/>
    <property type="match status" value="1"/>
</dbReference>
<proteinExistence type="inferred from homology"/>
<keyword evidence="12" id="KW-0963">Cytoplasm</keyword>
<dbReference type="RefSeq" id="WP_125119525.1">
    <property type="nucleotide sequence ID" value="NZ_AP019309.1"/>
</dbReference>
<keyword evidence="18" id="KW-1185">Reference proteome</keyword>
<dbReference type="GO" id="GO:0051083">
    <property type="term" value="P:'de novo' cotranslational protein folding"/>
    <property type="evidence" value="ECO:0007669"/>
    <property type="project" value="TreeGrafter"/>
</dbReference>
<dbReference type="PANTHER" id="PTHR30560">
    <property type="entry name" value="TRIGGER FACTOR CHAPERONE AND PEPTIDYL-PROLYL CIS/TRANS ISOMERASE"/>
    <property type="match status" value="1"/>
</dbReference>
<feature type="coiled-coil region" evidence="15">
    <location>
        <begin position="127"/>
        <end position="161"/>
    </location>
</feature>
<evidence type="ECO:0000256" key="6">
    <source>
        <dbReference type="ARBA" id="ARBA00023110"/>
    </source>
</evidence>
<dbReference type="PIRSF" id="PIRSF003095">
    <property type="entry name" value="Trigger_factor"/>
    <property type="match status" value="1"/>
</dbReference>
<dbReference type="SUPFAM" id="SSF102735">
    <property type="entry name" value="Trigger factor ribosome-binding domain"/>
    <property type="match status" value="1"/>
</dbReference>
<evidence type="ECO:0000256" key="13">
    <source>
        <dbReference type="PROSITE-ProRule" id="PRU00277"/>
    </source>
</evidence>
<dbReference type="AlphaFoldDB" id="A0A3G9JL23"/>
<dbReference type="SUPFAM" id="SSF109998">
    <property type="entry name" value="Triger factor/SurA peptide-binding domain-like"/>
    <property type="match status" value="1"/>
</dbReference>
<dbReference type="EMBL" id="AP019309">
    <property type="protein sequence ID" value="BBH26691.1"/>
    <property type="molecule type" value="Genomic_DNA"/>
</dbReference>
<dbReference type="InterPro" id="IPR008880">
    <property type="entry name" value="Trigger_fac_C"/>
</dbReference>
<feature type="domain" description="PPIase FKBP-type" evidence="16">
    <location>
        <begin position="162"/>
        <end position="242"/>
    </location>
</feature>
<dbReference type="SUPFAM" id="SSF54534">
    <property type="entry name" value="FKBP-like"/>
    <property type="match status" value="1"/>
</dbReference>
<sequence length="427" mass="47590">METTVKKLEKSMVEVKATFTAEEWKEAQKKALKKIAATAQIDGFRKGHVPANLIKAKVGKQALLSEAADEILQTSYAAIFLDNNIEPVGQPTANIDKMTEDELEITFTAPVAPEVELKQYKDLNVKKKAVRVTAKEIDERLAQYQNEFAELEVKNDGEVAEGDTANIDFEGFKDGVAFDGGKGENYPLEIGSGSFIPGFEEQLIGMKVGEEKEINVTFPEDYQVKDLAGAPVVFKVKVHEIKAKILPAIDDELAKDVNIDGVETLDQLKDNIKETLRESKKQDAENQFMNDIVDALIEANPVEVPDAMVETEIQGMVSELSDNLARQGMNLDLYCQFTGQTQESLKESMKEDAEKRVKFQVIIAAVAKAENIEVSDEDYDNQIKELAEIYSRDADEIRKIFTGNEERLKADIANQKALDFVKENVAK</sequence>
<dbReference type="Gene3D" id="1.10.3120.10">
    <property type="entry name" value="Trigger factor, C-terminal domain"/>
    <property type="match status" value="1"/>
</dbReference>
<dbReference type="Gene3D" id="3.10.50.40">
    <property type="match status" value="1"/>
</dbReference>
<dbReference type="Gene3D" id="3.30.70.1050">
    <property type="entry name" value="Trigger factor ribosome-binding domain"/>
    <property type="match status" value="1"/>
</dbReference>
<dbReference type="InterPro" id="IPR036611">
    <property type="entry name" value="Trigger_fac_ribosome-bd_sf"/>
</dbReference>
<comment type="catalytic activity">
    <reaction evidence="1 12 13">
        <text>[protein]-peptidylproline (omega=180) = [protein]-peptidylproline (omega=0)</text>
        <dbReference type="Rhea" id="RHEA:16237"/>
        <dbReference type="Rhea" id="RHEA-COMP:10747"/>
        <dbReference type="Rhea" id="RHEA-COMP:10748"/>
        <dbReference type="ChEBI" id="CHEBI:83833"/>
        <dbReference type="ChEBI" id="CHEBI:83834"/>
        <dbReference type="EC" id="5.2.1.8"/>
    </reaction>
</comment>
<dbReference type="OrthoDB" id="9767721at2"/>
<dbReference type="InterPro" id="IPR008881">
    <property type="entry name" value="Trigger_fac_ribosome-bd_bac"/>
</dbReference>
<organism evidence="17 18">
    <name type="scientific">Intestinibaculum porci</name>
    <dbReference type="NCBI Taxonomy" id="2487118"/>
    <lineage>
        <taxon>Bacteria</taxon>
        <taxon>Bacillati</taxon>
        <taxon>Bacillota</taxon>
        <taxon>Erysipelotrichia</taxon>
        <taxon>Erysipelotrichales</taxon>
        <taxon>Erysipelotrichaceae</taxon>
        <taxon>Intestinibaculum</taxon>
    </lineage>
</organism>
<comment type="function">
    <text evidence="10 12">Involved in protein export. Acts as a chaperone by maintaining the newly synthesized protein in an open conformation. Functions as a peptidyl-prolyl cis-trans isomerase.</text>
</comment>
<dbReference type="PANTHER" id="PTHR30560:SF3">
    <property type="entry name" value="TRIGGER FACTOR-LIKE PROTEIN TIG, CHLOROPLASTIC"/>
    <property type="match status" value="1"/>
</dbReference>
<dbReference type="InterPro" id="IPR005215">
    <property type="entry name" value="Trig_fac"/>
</dbReference>
<comment type="domain">
    <text evidence="12">Consists of 3 domains; the N-terminus binds the ribosome, the middle domain has PPIase activity, while the C-terminus has intrinsic chaperone activity on its own.</text>
</comment>
<evidence type="ECO:0000256" key="15">
    <source>
        <dbReference type="SAM" id="Coils"/>
    </source>
</evidence>
<dbReference type="InterPro" id="IPR027304">
    <property type="entry name" value="Trigger_fact/SurA_dom_sf"/>
</dbReference>
<evidence type="ECO:0000259" key="16">
    <source>
        <dbReference type="PROSITE" id="PS50059"/>
    </source>
</evidence>
<evidence type="ECO:0000256" key="11">
    <source>
        <dbReference type="ARBA" id="ARBA00029986"/>
    </source>
</evidence>
<keyword evidence="9 12" id="KW-0131">Cell cycle</keyword>
<dbReference type="Pfam" id="PF05697">
    <property type="entry name" value="Trigger_N"/>
    <property type="match status" value="1"/>
</dbReference>
<dbReference type="InParanoid" id="A0A3G9JL23"/>
<keyword evidence="8 12" id="KW-0413">Isomerase</keyword>
<dbReference type="GO" id="GO:0051301">
    <property type="term" value="P:cell division"/>
    <property type="evidence" value="ECO:0007669"/>
    <property type="project" value="UniProtKB-KW"/>
</dbReference>
<gene>
    <name evidence="12 17" type="primary">tig</name>
    <name evidence="17" type="ORF">SG0102_16250</name>
</gene>
<name>A0A3G9JL23_9FIRM</name>
<reference evidence="17 18" key="1">
    <citation type="submission" date="2018-11" db="EMBL/GenBank/DDBJ databases">
        <title>Novel Erysipelotrichaceae bacterium isolated from small intestine of a swine.</title>
        <authorList>
            <person name="Kim J.S."/>
            <person name="Choe H."/>
            <person name="Lee Y.R."/>
            <person name="Kim K.M."/>
            <person name="Park D.S."/>
        </authorList>
    </citation>
    <scope>NUCLEOTIDE SEQUENCE [LARGE SCALE GENOMIC DNA]</scope>
    <source>
        <strain evidence="17 18">SG0102</strain>
    </source>
</reference>
<dbReference type="PROSITE" id="PS50059">
    <property type="entry name" value="FKBP_PPIASE"/>
    <property type="match status" value="1"/>
</dbReference>
<evidence type="ECO:0000313" key="18">
    <source>
        <dbReference type="Proteomes" id="UP000268059"/>
    </source>
</evidence>
<dbReference type="KEGG" id="ebm:SG0102_16250"/>
<protein>
    <recommendedName>
        <fullName evidence="4 12">Trigger factor</fullName>
        <shortName evidence="12">TF</shortName>
        <ecNumber evidence="3 12">5.2.1.8</ecNumber>
    </recommendedName>
    <alternativeName>
        <fullName evidence="11 12">PPIase</fullName>
    </alternativeName>
</protein>
<comment type="subcellular location">
    <subcellularLocation>
        <location evidence="12">Cytoplasm</location>
    </subcellularLocation>
    <text evidence="12">About half TF is bound to the ribosome near the polypeptide exit tunnel while the other half is free in the cytoplasm.</text>
</comment>
<dbReference type="HAMAP" id="MF_00303">
    <property type="entry name" value="Trigger_factor_Tig"/>
    <property type="match status" value="1"/>
</dbReference>
<dbReference type="FunCoup" id="A0A3G9JL23">
    <property type="interactions" value="476"/>
</dbReference>
<evidence type="ECO:0000256" key="1">
    <source>
        <dbReference type="ARBA" id="ARBA00000971"/>
    </source>
</evidence>
<dbReference type="InterPro" id="IPR037041">
    <property type="entry name" value="Trigger_fac_C_sf"/>
</dbReference>
<evidence type="ECO:0000256" key="10">
    <source>
        <dbReference type="ARBA" id="ARBA00024849"/>
    </source>
</evidence>
<dbReference type="GO" id="GO:0044183">
    <property type="term" value="F:protein folding chaperone"/>
    <property type="evidence" value="ECO:0007669"/>
    <property type="project" value="TreeGrafter"/>
</dbReference>
<keyword evidence="6 12" id="KW-0697">Rotamase</keyword>
<dbReference type="GO" id="GO:0015031">
    <property type="term" value="P:protein transport"/>
    <property type="evidence" value="ECO:0007669"/>
    <property type="project" value="UniProtKB-UniRule"/>
</dbReference>
<dbReference type="GO" id="GO:0005737">
    <property type="term" value="C:cytoplasm"/>
    <property type="evidence" value="ECO:0007669"/>
    <property type="project" value="UniProtKB-SubCell"/>
</dbReference>
<dbReference type="NCBIfam" id="TIGR00115">
    <property type="entry name" value="tig"/>
    <property type="match status" value="1"/>
</dbReference>
<dbReference type="Proteomes" id="UP000268059">
    <property type="component" value="Chromosome"/>
</dbReference>